<dbReference type="AlphaFoldDB" id="A0A8J6B6F6"/>
<gene>
    <name evidence="2" type="ORF">J8273_4675</name>
</gene>
<dbReference type="Proteomes" id="UP000717585">
    <property type="component" value="Unassembled WGS sequence"/>
</dbReference>
<evidence type="ECO:0000256" key="1">
    <source>
        <dbReference type="SAM" id="MobiDB-lite"/>
    </source>
</evidence>
<feature type="compositionally biased region" description="Basic and acidic residues" evidence="1">
    <location>
        <begin position="158"/>
        <end position="169"/>
    </location>
</feature>
<keyword evidence="3" id="KW-1185">Reference proteome</keyword>
<evidence type="ECO:0000313" key="2">
    <source>
        <dbReference type="EMBL" id="KAG9393812.1"/>
    </source>
</evidence>
<organism evidence="2 3">
    <name type="scientific">Carpediemonas membranifera</name>
    <dbReference type="NCBI Taxonomy" id="201153"/>
    <lineage>
        <taxon>Eukaryota</taxon>
        <taxon>Metamonada</taxon>
        <taxon>Carpediemonas-like organisms</taxon>
        <taxon>Carpediemonas</taxon>
    </lineage>
</organism>
<evidence type="ECO:0000313" key="3">
    <source>
        <dbReference type="Proteomes" id="UP000717585"/>
    </source>
</evidence>
<accession>A0A8J6B6F6</accession>
<feature type="region of interest" description="Disordered" evidence="1">
    <location>
        <begin position="75"/>
        <end position="106"/>
    </location>
</feature>
<feature type="region of interest" description="Disordered" evidence="1">
    <location>
        <begin position="1"/>
        <end position="54"/>
    </location>
</feature>
<protein>
    <submittedName>
        <fullName evidence="2">Uncharacterized protein</fullName>
    </submittedName>
</protein>
<proteinExistence type="predicted"/>
<reference evidence="2" key="1">
    <citation type="submission" date="2021-05" db="EMBL/GenBank/DDBJ databases">
        <title>A free-living protist that lacks canonical eukaryotic 1 DNA replication and segregation systems.</title>
        <authorList>
            <person name="Salas-Leiva D.E."/>
            <person name="Tromer E.C."/>
            <person name="Curtis B.A."/>
            <person name="Jerlstrom-Hultqvist J."/>
            <person name="Kolisko M."/>
            <person name="Yi Z."/>
            <person name="Salas-Leiva J.S."/>
            <person name="Gallot-Lavallee L."/>
            <person name="Kops G.J.P.L."/>
            <person name="Archibald J.M."/>
            <person name="Simpson A.G.B."/>
            <person name="Roger A.J."/>
        </authorList>
    </citation>
    <scope>NUCLEOTIDE SEQUENCE</scope>
    <source>
        <strain evidence="2">BICM</strain>
    </source>
</reference>
<feature type="compositionally biased region" description="Polar residues" evidence="1">
    <location>
        <begin position="42"/>
        <end position="51"/>
    </location>
</feature>
<dbReference type="EMBL" id="JAHDYR010000020">
    <property type="protein sequence ID" value="KAG9393812.1"/>
    <property type="molecule type" value="Genomic_DNA"/>
</dbReference>
<name>A0A8J6B6F6_9EUKA</name>
<comment type="caution">
    <text evidence="2">The sequence shown here is derived from an EMBL/GenBank/DDBJ whole genome shotgun (WGS) entry which is preliminary data.</text>
</comment>
<sequence length="258" mass="28217">MMNSSLRSLEIEQELSSAGSPRDILERTLEDDDMPNPLTPAESPSTWSDSAFASPIGRTRAGSFKLFTKLPALPDIRSLPNLPPRETEMPEITTLDDSDESSDGSLPVAKPVPDMIEQETQTEHVEAVECGITAEPAVVDADSQTTRPAVVSVGTDPEEPRERSPDRPHTPTRYPPVPPRCSRHIPSPAIGVNCSFVDETLDCNVSHAVESFFSEARPECVEIAARIGCLTEYIGCDFDLLDFDEIGDFDRSDVEFLG</sequence>
<feature type="region of interest" description="Disordered" evidence="1">
    <location>
        <begin position="138"/>
        <end position="181"/>
    </location>
</feature>